<dbReference type="Pfam" id="PF01381">
    <property type="entry name" value="HTH_3"/>
    <property type="match status" value="1"/>
</dbReference>
<sequence length="199" mass="22327">MSRQLYRLLSSLNRISEKPVVKCNHNIDISKEVSSMSFGKNLSRFRKEKGLTQEDLVKKSSVAISQIRRYETDKSSPTLDVVTRLARALGISIDELVFDKASGIAAGKLMDRELLEQFEMISALDEDERGAVKKILEGVIVKHQVDKMLRPKAEKSWSQRFREITGRLAKGAESSSQDEIDQVIDEAVAAVRSKAHAHS</sequence>
<dbReference type="Proteomes" id="UP000772181">
    <property type="component" value="Unassembled WGS sequence"/>
</dbReference>
<dbReference type="GO" id="GO:0003677">
    <property type="term" value="F:DNA binding"/>
    <property type="evidence" value="ECO:0007669"/>
    <property type="project" value="UniProtKB-KW"/>
</dbReference>
<feature type="domain" description="HTH cro/C1-type" evidence="2">
    <location>
        <begin position="42"/>
        <end position="96"/>
    </location>
</feature>
<comment type="caution">
    <text evidence="3">The sequence shown here is derived from an EMBL/GenBank/DDBJ whole genome shotgun (WGS) entry which is preliminary data.</text>
</comment>
<dbReference type="InterPro" id="IPR049639">
    <property type="entry name" value="RstR"/>
</dbReference>
<dbReference type="NCBIfam" id="NF041951">
    <property type="entry name" value="phage_RstR"/>
    <property type="match status" value="1"/>
</dbReference>
<evidence type="ECO:0000313" key="3">
    <source>
        <dbReference type="EMBL" id="MBI4595457.1"/>
    </source>
</evidence>
<evidence type="ECO:0000256" key="1">
    <source>
        <dbReference type="ARBA" id="ARBA00023125"/>
    </source>
</evidence>
<accession>A0A933LQL9</accession>
<evidence type="ECO:0000259" key="2">
    <source>
        <dbReference type="PROSITE" id="PS50943"/>
    </source>
</evidence>
<dbReference type="SUPFAM" id="SSF47413">
    <property type="entry name" value="lambda repressor-like DNA-binding domains"/>
    <property type="match status" value="1"/>
</dbReference>
<dbReference type="InterPro" id="IPR010982">
    <property type="entry name" value="Lambda_DNA-bd_dom_sf"/>
</dbReference>
<dbReference type="SMART" id="SM00530">
    <property type="entry name" value="HTH_XRE"/>
    <property type="match status" value="1"/>
</dbReference>
<dbReference type="AlphaFoldDB" id="A0A933LQL9"/>
<keyword evidence="1" id="KW-0238">DNA-binding</keyword>
<gene>
    <name evidence="3" type="ORF">HY730_03660</name>
</gene>
<dbReference type="EMBL" id="JACQWF010000164">
    <property type="protein sequence ID" value="MBI4595457.1"/>
    <property type="molecule type" value="Genomic_DNA"/>
</dbReference>
<dbReference type="PROSITE" id="PS50943">
    <property type="entry name" value="HTH_CROC1"/>
    <property type="match status" value="1"/>
</dbReference>
<dbReference type="InterPro" id="IPR001387">
    <property type="entry name" value="Cro/C1-type_HTH"/>
</dbReference>
<evidence type="ECO:0000313" key="4">
    <source>
        <dbReference type="Proteomes" id="UP000772181"/>
    </source>
</evidence>
<dbReference type="CDD" id="cd00093">
    <property type="entry name" value="HTH_XRE"/>
    <property type="match status" value="1"/>
</dbReference>
<dbReference type="PANTHER" id="PTHR46558:SF11">
    <property type="entry name" value="HTH-TYPE TRANSCRIPTIONAL REGULATOR XRE"/>
    <property type="match status" value="1"/>
</dbReference>
<proteinExistence type="predicted"/>
<reference evidence="3" key="1">
    <citation type="submission" date="2020-07" db="EMBL/GenBank/DDBJ databases">
        <title>Huge and variable diversity of episymbiotic CPR bacteria and DPANN archaea in groundwater ecosystems.</title>
        <authorList>
            <person name="He C.Y."/>
            <person name="Keren R."/>
            <person name="Whittaker M."/>
            <person name="Farag I.F."/>
            <person name="Doudna J."/>
            <person name="Cate J.H.D."/>
            <person name="Banfield J.F."/>
        </authorList>
    </citation>
    <scope>NUCLEOTIDE SEQUENCE</scope>
    <source>
        <strain evidence="3">NC_groundwater_1482_Ag_S-0.65um_47_24</strain>
    </source>
</reference>
<name>A0A933LQL9_UNCTE</name>
<protein>
    <submittedName>
        <fullName evidence="3">Helix-turn-helix transcriptional regulator</fullName>
    </submittedName>
</protein>
<dbReference type="Gene3D" id="1.10.260.40">
    <property type="entry name" value="lambda repressor-like DNA-binding domains"/>
    <property type="match status" value="1"/>
</dbReference>
<organism evidence="3 4">
    <name type="scientific">Tectimicrobiota bacterium</name>
    <dbReference type="NCBI Taxonomy" id="2528274"/>
    <lineage>
        <taxon>Bacteria</taxon>
        <taxon>Pseudomonadati</taxon>
        <taxon>Nitrospinota/Tectimicrobiota group</taxon>
        <taxon>Candidatus Tectimicrobiota</taxon>
    </lineage>
</organism>
<dbReference type="PANTHER" id="PTHR46558">
    <property type="entry name" value="TRACRIPTIONAL REGULATORY PROTEIN-RELATED-RELATED"/>
    <property type="match status" value="1"/>
</dbReference>